<dbReference type="PROSITE" id="PS50072">
    <property type="entry name" value="CSA_PPIASE_2"/>
    <property type="match status" value="1"/>
</dbReference>
<organism evidence="4 5">
    <name type="scientific">Catagonus wagneri</name>
    <name type="common">Chacoan peccary</name>
    <dbReference type="NCBI Taxonomy" id="51154"/>
    <lineage>
        <taxon>Eukaryota</taxon>
        <taxon>Metazoa</taxon>
        <taxon>Chordata</taxon>
        <taxon>Craniata</taxon>
        <taxon>Vertebrata</taxon>
        <taxon>Euteleostomi</taxon>
        <taxon>Mammalia</taxon>
        <taxon>Eutheria</taxon>
        <taxon>Laurasiatheria</taxon>
        <taxon>Artiodactyla</taxon>
        <taxon>Suina</taxon>
        <taxon>Tayassuidae</taxon>
        <taxon>Catagonus</taxon>
    </lineage>
</organism>
<keyword evidence="5" id="KW-1185">Reference proteome</keyword>
<feature type="domain" description="PPIase cyclophilin-type" evidence="3">
    <location>
        <begin position="47"/>
        <end position="191"/>
    </location>
</feature>
<dbReference type="GO" id="GO:0003755">
    <property type="term" value="F:peptidyl-prolyl cis-trans isomerase activity"/>
    <property type="evidence" value="ECO:0007669"/>
    <property type="project" value="UniProtKB-UniRule"/>
</dbReference>
<dbReference type="InterPro" id="IPR002130">
    <property type="entry name" value="Cyclophilin-type_PPIase_dom"/>
</dbReference>
<dbReference type="AlphaFoldDB" id="A0A8C3X9U9"/>
<dbReference type="Proteomes" id="UP000694540">
    <property type="component" value="Unplaced"/>
</dbReference>
<protein>
    <recommendedName>
        <fullName evidence="1">Peptidyl-prolyl cis-trans isomerase</fullName>
        <shortName evidence="1">PPIase</shortName>
        <ecNumber evidence="1">5.2.1.8</ecNumber>
    </recommendedName>
</protein>
<evidence type="ECO:0000313" key="4">
    <source>
        <dbReference type="Ensembl" id="ENSCWAP00000021487.1"/>
    </source>
</evidence>
<accession>A0A8C3X9U9</accession>
<evidence type="ECO:0000259" key="3">
    <source>
        <dbReference type="PROSITE" id="PS50072"/>
    </source>
</evidence>
<reference evidence="4" key="2">
    <citation type="submission" date="2025-09" db="UniProtKB">
        <authorList>
            <consortium name="Ensembl"/>
        </authorList>
    </citation>
    <scope>IDENTIFICATION</scope>
</reference>
<reference evidence="4" key="1">
    <citation type="submission" date="2025-08" db="UniProtKB">
        <authorList>
            <consortium name="Ensembl"/>
        </authorList>
    </citation>
    <scope>IDENTIFICATION</scope>
</reference>
<dbReference type="PRINTS" id="PR00153">
    <property type="entry name" value="CSAPPISMRASE"/>
</dbReference>
<dbReference type="SUPFAM" id="SSF50891">
    <property type="entry name" value="Cyclophilin-like"/>
    <property type="match status" value="1"/>
</dbReference>
<dbReference type="Ensembl" id="ENSCWAT00000023297.1">
    <property type="protein sequence ID" value="ENSCWAP00000021487.1"/>
    <property type="gene ID" value="ENSCWAG00000016396.1"/>
</dbReference>
<comment type="function">
    <text evidence="1">PPIases accelerate the folding of proteins. It catalyzes the cis-trans isomerization of proline imidic peptide bonds in oligopeptides.</text>
</comment>
<dbReference type="InterPro" id="IPR029000">
    <property type="entry name" value="Cyclophilin-like_dom_sf"/>
</dbReference>
<dbReference type="GO" id="GO:0016018">
    <property type="term" value="F:cyclosporin A binding"/>
    <property type="evidence" value="ECO:0007669"/>
    <property type="project" value="TreeGrafter"/>
</dbReference>
<name>A0A8C3X9U9_9CETA</name>
<comment type="similarity">
    <text evidence="1">Belongs to the cyclophilin-type PPIase family.</text>
</comment>
<feature type="region of interest" description="Disordered" evidence="2">
    <location>
        <begin position="172"/>
        <end position="200"/>
    </location>
</feature>
<keyword evidence="1" id="KW-0697">Rotamase</keyword>
<evidence type="ECO:0000256" key="2">
    <source>
        <dbReference type="SAM" id="MobiDB-lite"/>
    </source>
</evidence>
<evidence type="ECO:0000256" key="1">
    <source>
        <dbReference type="RuleBase" id="RU363019"/>
    </source>
</evidence>
<dbReference type="GO" id="GO:0005737">
    <property type="term" value="C:cytoplasm"/>
    <property type="evidence" value="ECO:0007669"/>
    <property type="project" value="TreeGrafter"/>
</dbReference>
<dbReference type="Pfam" id="PF00160">
    <property type="entry name" value="Pro_isomerase"/>
    <property type="match status" value="1"/>
</dbReference>
<comment type="catalytic activity">
    <reaction evidence="1">
        <text>[protein]-peptidylproline (omega=180) = [protein]-peptidylproline (omega=0)</text>
        <dbReference type="Rhea" id="RHEA:16237"/>
        <dbReference type="Rhea" id="RHEA-COMP:10747"/>
        <dbReference type="Rhea" id="RHEA-COMP:10748"/>
        <dbReference type="ChEBI" id="CHEBI:83833"/>
        <dbReference type="ChEBI" id="CHEBI:83834"/>
        <dbReference type="EC" id="5.2.1.8"/>
    </reaction>
</comment>
<keyword evidence="1" id="KW-0413">Isomerase</keyword>
<dbReference type="PANTHER" id="PTHR11071:SF490">
    <property type="entry name" value="PEPTIDYL-PROLYL CIS-TRANS ISOMERASE A"/>
    <property type="match status" value="1"/>
</dbReference>
<dbReference type="Gene3D" id="2.40.100.10">
    <property type="entry name" value="Cyclophilin-like"/>
    <property type="match status" value="1"/>
</dbReference>
<evidence type="ECO:0000313" key="5">
    <source>
        <dbReference type="Proteomes" id="UP000694540"/>
    </source>
</evidence>
<dbReference type="PANTHER" id="PTHR11071">
    <property type="entry name" value="PEPTIDYL-PROLYL CIS-TRANS ISOMERASE"/>
    <property type="match status" value="1"/>
</dbReference>
<sequence>MSKGIDRRFKEMNMEEKTLKLTKQGVPFVAQCGPKTNKQTNRCSPKKTNKHALDLISMLSKCLNMTSKVLYNLSKELGHKVSCFHRILLGFMCQGGDFTHHRGTGSKSTSEQKFDESFILSHISPGILSMANAGPNTNGYQVFTYSARAEQLNGKHAVFGWVSENMNIVVGSRKKPSNKTNGKKELQEMSLRKKIREFRK</sequence>
<dbReference type="GO" id="GO:0006457">
    <property type="term" value="P:protein folding"/>
    <property type="evidence" value="ECO:0007669"/>
    <property type="project" value="TreeGrafter"/>
</dbReference>
<dbReference type="GeneTree" id="ENSGT00950000183087"/>
<feature type="compositionally biased region" description="Basic and acidic residues" evidence="2">
    <location>
        <begin position="182"/>
        <end position="191"/>
    </location>
</feature>
<dbReference type="EC" id="5.2.1.8" evidence="1"/>
<proteinExistence type="inferred from homology"/>